<name>A0A816BC53_ADIRI</name>
<keyword evidence="1" id="KW-1133">Transmembrane helix</keyword>
<dbReference type="Pfam" id="PF03815">
    <property type="entry name" value="LCCL"/>
    <property type="match status" value="1"/>
</dbReference>
<dbReference type="InterPro" id="IPR036609">
    <property type="entry name" value="LCCL_sf"/>
</dbReference>
<protein>
    <recommendedName>
        <fullName evidence="2">LCCL domain-containing protein</fullName>
    </recommendedName>
</protein>
<sequence>MHILLKIGLVSLVLIVIATAITLPIVVHFLRQNKDTAISSNETTTAAAASHTTLMTSSQEHGTVMILIGINNSTSVTANMGLNITAVTGDTSNTQSIYFSVLNNASRIYCRDETSYTCTLSVYNYYDIIEISMNTSGNYTITNDDEGGNHQFLFDVHVQAKTTVTLVITTYTPNTVGVFSIIVTGPIPVQFLQPNITAPRLPLPSPANLVAFRGTNQTLIFGVIGSASESIWGTTIYTDDSPTAVTSVHSGFVRVGQRCAVTFMILPGQDKYISTTQHGITSKSWTAWVGSYTIIQSTCFD</sequence>
<dbReference type="SUPFAM" id="SSF69848">
    <property type="entry name" value="LCCL domain"/>
    <property type="match status" value="1"/>
</dbReference>
<evidence type="ECO:0000259" key="2">
    <source>
        <dbReference type="PROSITE" id="PS50820"/>
    </source>
</evidence>
<dbReference type="AlphaFoldDB" id="A0A816BC53"/>
<keyword evidence="4" id="KW-1185">Reference proteome</keyword>
<comment type="caution">
    <text evidence="3">The sequence shown here is derived from an EMBL/GenBank/DDBJ whole genome shotgun (WGS) entry which is preliminary data.</text>
</comment>
<evidence type="ECO:0000256" key="1">
    <source>
        <dbReference type="SAM" id="Phobius"/>
    </source>
</evidence>
<dbReference type="PROSITE" id="PS50820">
    <property type="entry name" value="LCCL"/>
    <property type="match status" value="1"/>
</dbReference>
<dbReference type="InterPro" id="IPR004043">
    <property type="entry name" value="LCCL"/>
</dbReference>
<organism evidence="3 4">
    <name type="scientific">Adineta ricciae</name>
    <name type="common">Rotifer</name>
    <dbReference type="NCBI Taxonomy" id="249248"/>
    <lineage>
        <taxon>Eukaryota</taxon>
        <taxon>Metazoa</taxon>
        <taxon>Spiralia</taxon>
        <taxon>Gnathifera</taxon>
        <taxon>Rotifera</taxon>
        <taxon>Eurotatoria</taxon>
        <taxon>Bdelloidea</taxon>
        <taxon>Adinetida</taxon>
        <taxon>Adinetidae</taxon>
        <taxon>Adineta</taxon>
    </lineage>
</organism>
<keyword evidence="1" id="KW-0472">Membrane</keyword>
<dbReference type="Gene3D" id="2.170.130.20">
    <property type="entry name" value="LCCL-like domain"/>
    <property type="match status" value="1"/>
</dbReference>
<reference evidence="3" key="1">
    <citation type="submission" date="2021-02" db="EMBL/GenBank/DDBJ databases">
        <authorList>
            <person name="Nowell W R."/>
        </authorList>
    </citation>
    <scope>NUCLEOTIDE SEQUENCE</scope>
</reference>
<feature type="domain" description="LCCL" evidence="2">
    <location>
        <begin position="230"/>
        <end position="292"/>
    </location>
</feature>
<gene>
    <name evidence="3" type="ORF">XAT740_LOCUS48727</name>
</gene>
<dbReference type="Proteomes" id="UP000663828">
    <property type="component" value="Unassembled WGS sequence"/>
</dbReference>
<dbReference type="EMBL" id="CAJNOR010007048">
    <property type="protein sequence ID" value="CAF1609499.1"/>
    <property type="molecule type" value="Genomic_DNA"/>
</dbReference>
<proteinExistence type="predicted"/>
<feature type="transmembrane region" description="Helical" evidence="1">
    <location>
        <begin position="7"/>
        <end position="30"/>
    </location>
</feature>
<keyword evidence="1" id="KW-0812">Transmembrane</keyword>
<evidence type="ECO:0000313" key="4">
    <source>
        <dbReference type="Proteomes" id="UP000663828"/>
    </source>
</evidence>
<evidence type="ECO:0000313" key="3">
    <source>
        <dbReference type="EMBL" id="CAF1609499.1"/>
    </source>
</evidence>
<accession>A0A816BC53</accession>